<feature type="signal peptide" evidence="1">
    <location>
        <begin position="1"/>
        <end position="24"/>
    </location>
</feature>
<keyword evidence="4" id="KW-1185">Reference proteome</keyword>
<evidence type="ECO:0000313" key="4">
    <source>
        <dbReference type="Proteomes" id="UP000181790"/>
    </source>
</evidence>
<reference evidence="3 4" key="1">
    <citation type="submission" date="2016-10" db="EMBL/GenBank/DDBJ databases">
        <title>Arsenicibacter rosenii gen. nov., sp. nov., an efficient arsenic-methylating bacterium isolated from an arsenic-contaminated paddy soil.</title>
        <authorList>
            <person name="Huang K."/>
        </authorList>
    </citation>
    <scope>NUCLEOTIDE SEQUENCE [LARGE SCALE GENOMIC DNA]</scope>
    <source>
        <strain evidence="3 4">SM-1</strain>
    </source>
</reference>
<dbReference type="Proteomes" id="UP000181790">
    <property type="component" value="Unassembled WGS sequence"/>
</dbReference>
<gene>
    <name evidence="3" type="ORF">BLX24_23800</name>
</gene>
<feature type="chain" id="PRO_5010327869" description="BclA C-terminal domain-containing protein" evidence="1">
    <location>
        <begin position="25"/>
        <end position="232"/>
    </location>
</feature>
<organism evidence="3 4">
    <name type="scientific">Arsenicibacter rosenii</name>
    <dbReference type="NCBI Taxonomy" id="1750698"/>
    <lineage>
        <taxon>Bacteria</taxon>
        <taxon>Pseudomonadati</taxon>
        <taxon>Bacteroidota</taxon>
        <taxon>Cytophagia</taxon>
        <taxon>Cytophagales</taxon>
        <taxon>Spirosomataceae</taxon>
        <taxon>Arsenicibacter</taxon>
    </lineage>
</organism>
<dbReference type="InterPro" id="IPR041415">
    <property type="entry name" value="BclA_C"/>
</dbReference>
<dbReference type="OrthoDB" id="946948at2"/>
<dbReference type="EMBL" id="MORL01000020">
    <property type="protein sequence ID" value="OIN56656.1"/>
    <property type="molecule type" value="Genomic_DNA"/>
</dbReference>
<proteinExistence type="predicted"/>
<dbReference type="RefSeq" id="WP_071505728.1">
    <property type="nucleotide sequence ID" value="NZ_MORL01000020.1"/>
</dbReference>
<accession>A0A1S2VEN5</accession>
<dbReference type="Gene3D" id="2.60.120.40">
    <property type="match status" value="1"/>
</dbReference>
<evidence type="ECO:0000259" key="2">
    <source>
        <dbReference type="Pfam" id="PF18573"/>
    </source>
</evidence>
<dbReference type="InterPro" id="IPR008983">
    <property type="entry name" value="Tumour_necrosis_fac-like_dom"/>
</dbReference>
<sequence>MKTMYKTLLALVITGLFMALQAQAQVGIGTTTPDASAQLEIQSTSKGLLIPRVTSTASVTSPAKGLIVYQTGGTEGFYYNSGTPGSPDWKMLSTGGGSGSALSYGYAANTSGSIIAVVLGGTEIPLPNAQNFSSVITNGANTNFVISTTGTYRLAYSVNLTAALLVGARLLIDGTANVASTINPASSQSHFAAETVVTLAAGTTISLQLFGLLGAATLQTGNGASLTIQQLN</sequence>
<protein>
    <recommendedName>
        <fullName evidence="2">BclA C-terminal domain-containing protein</fullName>
    </recommendedName>
</protein>
<evidence type="ECO:0000256" key="1">
    <source>
        <dbReference type="SAM" id="SignalP"/>
    </source>
</evidence>
<dbReference type="AlphaFoldDB" id="A0A1S2VEN5"/>
<keyword evidence="1" id="KW-0732">Signal</keyword>
<name>A0A1S2VEN5_9BACT</name>
<comment type="caution">
    <text evidence="3">The sequence shown here is derived from an EMBL/GenBank/DDBJ whole genome shotgun (WGS) entry which is preliminary data.</text>
</comment>
<evidence type="ECO:0000313" key="3">
    <source>
        <dbReference type="EMBL" id="OIN56656.1"/>
    </source>
</evidence>
<feature type="domain" description="BclA C-terminal" evidence="2">
    <location>
        <begin position="106"/>
        <end position="232"/>
    </location>
</feature>
<dbReference type="Pfam" id="PF18573">
    <property type="entry name" value="BclA_C"/>
    <property type="match status" value="1"/>
</dbReference>